<accession>A0ACC2LV43</accession>
<organism evidence="1 2">
    <name type="scientific">Persea americana</name>
    <name type="common">Avocado</name>
    <dbReference type="NCBI Taxonomy" id="3435"/>
    <lineage>
        <taxon>Eukaryota</taxon>
        <taxon>Viridiplantae</taxon>
        <taxon>Streptophyta</taxon>
        <taxon>Embryophyta</taxon>
        <taxon>Tracheophyta</taxon>
        <taxon>Spermatophyta</taxon>
        <taxon>Magnoliopsida</taxon>
        <taxon>Magnoliidae</taxon>
        <taxon>Laurales</taxon>
        <taxon>Lauraceae</taxon>
        <taxon>Persea</taxon>
    </lineage>
</organism>
<proteinExistence type="predicted"/>
<evidence type="ECO:0000313" key="1">
    <source>
        <dbReference type="EMBL" id="KAJ8637275.1"/>
    </source>
</evidence>
<keyword evidence="2" id="KW-1185">Reference proteome</keyword>
<comment type="caution">
    <text evidence="1">The sequence shown here is derived from an EMBL/GenBank/DDBJ whole genome shotgun (WGS) entry which is preliminary data.</text>
</comment>
<protein>
    <submittedName>
        <fullName evidence="1">Uncharacterized protein</fullName>
    </submittedName>
</protein>
<dbReference type="Proteomes" id="UP001234297">
    <property type="component" value="Chromosome 3"/>
</dbReference>
<name>A0ACC2LV43_PERAE</name>
<gene>
    <name evidence="1" type="ORF">MRB53_011542</name>
</gene>
<evidence type="ECO:0000313" key="2">
    <source>
        <dbReference type="Proteomes" id="UP001234297"/>
    </source>
</evidence>
<sequence length="328" mass="36319">MAAIEAWDFFDGGLLKFKEVCRLGISSDLPSWTKVLNDNEEHFLTAVNNPCMQKSIEGKVHSLGSLLSALDFRIPKPASGVLFGRETSEHTQIKGSTICSNKDTPNETCSHIKDVGPVRTSAKLKPLFMERRRATISTNSGHLIPSSAKSNTTCQQSVIRSNTADLRKDKSFQSRGPIPKGVAGKETHVSPEALTKDLNTKNNAAIQEDEVCLEISSKTLKQKEVTKKLHNCLKDTKKVITAEAETEMFSNNQEKSAEDKEQKMPKKRAKHHIDPSDITAKVIDYHARGQLATLTVPELKSFLGTRKAKVGGKKEDLIQRIVSLLDMR</sequence>
<dbReference type="EMBL" id="CM056811">
    <property type="protein sequence ID" value="KAJ8637275.1"/>
    <property type="molecule type" value="Genomic_DNA"/>
</dbReference>
<reference evidence="1 2" key="1">
    <citation type="journal article" date="2022" name="Hortic Res">
        <title>A haplotype resolved chromosomal level avocado genome allows analysis of novel avocado genes.</title>
        <authorList>
            <person name="Nath O."/>
            <person name="Fletcher S.J."/>
            <person name="Hayward A."/>
            <person name="Shaw L.M."/>
            <person name="Masouleh A.K."/>
            <person name="Furtado A."/>
            <person name="Henry R.J."/>
            <person name="Mitter N."/>
        </authorList>
    </citation>
    <scope>NUCLEOTIDE SEQUENCE [LARGE SCALE GENOMIC DNA]</scope>
    <source>
        <strain evidence="2">cv. Hass</strain>
    </source>
</reference>